<dbReference type="InterPro" id="IPR000700">
    <property type="entry name" value="PAS-assoc_C"/>
</dbReference>
<dbReference type="SMART" id="SM00086">
    <property type="entry name" value="PAC"/>
    <property type="match status" value="2"/>
</dbReference>
<feature type="domain" description="PAS" evidence="21">
    <location>
        <begin position="282"/>
        <end position="355"/>
    </location>
</feature>
<dbReference type="InterPro" id="IPR011009">
    <property type="entry name" value="Kinase-like_dom_sf"/>
</dbReference>
<keyword evidence="7" id="KW-0285">Flavoprotein</keyword>
<protein>
    <recommendedName>
        <fullName evidence="3">non-specific serine/threonine protein kinase</fullName>
        <ecNumber evidence="3">2.7.11.1</ecNumber>
    </recommendedName>
</protein>
<dbReference type="InterPro" id="IPR008271">
    <property type="entry name" value="Ser/Thr_kinase_AS"/>
</dbReference>
<dbReference type="SMART" id="SM00091">
    <property type="entry name" value="PAS"/>
    <property type="match status" value="2"/>
</dbReference>
<dbReference type="InterPro" id="IPR000719">
    <property type="entry name" value="Prot_kinase_dom"/>
</dbReference>
<reference evidence="23" key="2">
    <citation type="submission" date="2014-01" db="EMBL/GenBank/DDBJ databases">
        <authorList>
            <person name="Li F.-W."/>
        </authorList>
    </citation>
    <scope>NUCLEOTIDE SEQUENCE</scope>
</reference>
<dbReference type="CDD" id="cd00130">
    <property type="entry name" value="PAS"/>
    <property type="match status" value="2"/>
</dbReference>
<feature type="domain" description="PAC" evidence="22">
    <location>
        <begin position="656"/>
        <end position="710"/>
    </location>
</feature>
<dbReference type="FunFam" id="3.30.450.20:FF:000002">
    <property type="entry name" value="LOV domain-containing protein"/>
    <property type="match status" value="1"/>
</dbReference>
<reference evidence="23" key="1">
    <citation type="journal article" date="2014" name="Proc. Natl. Acad. Sci. U.S.A.">
        <title>Horizontal transfer of an adaptive chimeric photoreceptor from bryophytes to ferns.</title>
        <authorList>
            <person name="Li F.W."/>
            <person name="Villarreal J.C."/>
            <person name="Kelly S."/>
            <person name="Rothfels C.J."/>
            <person name="Melkonian M."/>
            <person name="Frangedakis E."/>
            <person name="Ruhsam M."/>
            <person name="Sigel E.M."/>
            <person name="Der J.P."/>
            <person name="Pittermann J."/>
            <person name="Burge D.O."/>
            <person name="Pokorny L."/>
            <person name="Larsson A."/>
            <person name="Chen T."/>
            <person name="Weststrand S."/>
            <person name="Thomas P."/>
            <person name="Carpenter E."/>
            <person name="Zhang Y."/>
            <person name="Tian Z."/>
            <person name="Chen L."/>
            <person name="Yan Z."/>
            <person name="Zhu Y."/>
            <person name="Sun X."/>
            <person name="Wang J."/>
            <person name="Stevenson D.W."/>
            <person name="Crandall-Stotler B.J."/>
            <person name="Shaw A.J."/>
            <person name="Deyholos M.K."/>
            <person name="Soltis D.E."/>
            <person name="Graham S.W."/>
            <person name="Windham M.D."/>
            <person name="Langdale J.A."/>
            <person name="Wong G.K."/>
            <person name="Mathews S."/>
            <person name="Pryer K.M."/>
        </authorList>
    </citation>
    <scope>NUCLEOTIDE SEQUENCE</scope>
</reference>
<evidence type="ECO:0000256" key="18">
    <source>
        <dbReference type="PROSITE-ProRule" id="PRU10141"/>
    </source>
</evidence>
<dbReference type="SUPFAM" id="SSF56112">
    <property type="entry name" value="Protein kinase-like (PK-like)"/>
    <property type="match status" value="1"/>
</dbReference>
<dbReference type="PROSITE" id="PS00107">
    <property type="entry name" value="PROTEIN_KINASE_ATP"/>
    <property type="match status" value="1"/>
</dbReference>
<keyword evidence="5" id="KW-0600">Photoreceptor protein</keyword>
<dbReference type="PROSITE" id="PS50011">
    <property type="entry name" value="PROTEIN_KINASE_DOM"/>
    <property type="match status" value="1"/>
</dbReference>
<feature type="domain" description="Protein kinase" evidence="20">
    <location>
        <begin position="783"/>
        <end position="1072"/>
    </location>
</feature>
<dbReference type="Gene3D" id="1.10.510.10">
    <property type="entry name" value="Transferase(Phosphotransferase) domain 1"/>
    <property type="match status" value="1"/>
</dbReference>
<evidence type="ECO:0000256" key="11">
    <source>
        <dbReference type="ARBA" id="ARBA00022741"/>
    </source>
</evidence>
<dbReference type="SUPFAM" id="SSF55785">
    <property type="entry name" value="PYP-like sensor domain (PAS domain)"/>
    <property type="match status" value="2"/>
</dbReference>
<gene>
    <name evidence="23" type="primary">PHOT</name>
</gene>
<evidence type="ECO:0000256" key="4">
    <source>
        <dbReference type="ARBA" id="ARBA00022527"/>
    </source>
</evidence>
<evidence type="ECO:0000256" key="3">
    <source>
        <dbReference type="ARBA" id="ARBA00012513"/>
    </source>
</evidence>
<dbReference type="Pfam" id="PF00069">
    <property type="entry name" value="Pkinase"/>
    <property type="match status" value="1"/>
</dbReference>
<keyword evidence="8" id="KW-0288">FMN</keyword>
<feature type="compositionally biased region" description="Polar residues" evidence="19">
    <location>
        <begin position="1"/>
        <end position="11"/>
    </location>
</feature>
<keyword evidence="11 18" id="KW-0547">Nucleotide-binding</keyword>
<dbReference type="GO" id="GO:0005524">
    <property type="term" value="F:ATP binding"/>
    <property type="evidence" value="ECO:0007669"/>
    <property type="project" value="UniProtKB-UniRule"/>
</dbReference>
<evidence type="ECO:0000256" key="8">
    <source>
        <dbReference type="ARBA" id="ARBA00022643"/>
    </source>
</evidence>
<sequence length="1119" mass="123526">MMPSTDSSSAKPYNLRKQGDTPTKPDVGRDARGSLEVFGGAPQTSALLFSRSAAEDALAAAGIRPSQILSPSGSGRLLPALGPLGSDGQALPLSQSMLKEREKQVLGTERGVRTDSGRARDQVDRWLATVDERAPTSKGSAKEPSTDFSLDDLELPSSGAGAAAGPGAGARGAAALASPEWAGAKGKAVVDKEPSEVAGGGFQAPEGVFPLGGDKVVPLVSGPSDLSEEVQAERAAQWGVLMKSTADLASTGRASGSKDERISASGMSRRTSEGSEGEVPRVSRDLKDALASFQQTFVVSDATRTDFPILYASAGFFAMTGYTPREVIGRNCRFLQGPDTDQSDIERIRTALKEGKSYCGRLLNYRKDGTPFWNLLTIAPIKDDTGKVLKYIGMQVEVSKYTEGNKSNEVRPNGMPASLIKYDARQQDRATSSVQELVGALKHPHQSPQDKPSEGGMQSMFSVPPLKDELQLKVPSRFSTQSVVALPLEGSQSAKARAKSESVSRLTDVPEQPGMADGGLRGGQSHRRSSGLLQMLRKPKSQQPEADVVDIDDLDLDDDAPQTMDERPESIDDSERAKEIRRGMDLATTLERIEKNFVITDPRLPDNPIIFASDHFLELTEYTREEIIGRNCRFLQGPDTDMDVVRKISDAIKQQQNITVQLLNYTKGGKPFWNLFHLEAMKDNKGELQYFIGVQLDGSEHIEPIRRRLSEKTEEEGKRIVQATAKNVDGAVRELPDANMSIEDLWANHSRVVFPRPHKRQSSTWHAMRKILSSGDKLGLNHFRPIKPLGCGDTGSVHLVELRGTSEFYAMKAMDKNVMVNRNKVHRARAEREILEKMDHPFLPTLYGSFQTRTHVCLITDFCPGGELFLLLERQPQKKFREESARFYAAEIVLALEYLHCMGVVYRDLKPENVLVQKDGHVQLTDFDLSFLTASRPQLLKPVVPSGRKNRRARENLRPILLTEPIAKSNSFVGTEEYIAPEIILGLGHNSSVDWWALGILLYEMLFGRTPFRGRNRQRTFANVLHKDLAFPSSIPVSLAAKQVIRGLLQRDPKKRLGSDKGAHDLKQHQFFRGINWPLIRCMTPPPLETPIYQIGKEADSKDLDWEELDPSAASFDEY</sequence>
<keyword evidence="10" id="KW-0677">Repeat</keyword>
<dbReference type="PROSITE" id="PS50113">
    <property type="entry name" value="PAC"/>
    <property type="match status" value="2"/>
</dbReference>
<comment type="similarity">
    <text evidence="2">Belongs to the protein kinase superfamily. AGC Ser/Thr protein kinase family.</text>
</comment>
<accession>A0A059UGD8</accession>
<dbReference type="Pfam" id="PF13426">
    <property type="entry name" value="PAS_9"/>
    <property type="match status" value="2"/>
</dbReference>
<evidence type="ECO:0000256" key="10">
    <source>
        <dbReference type="ARBA" id="ARBA00022737"/>
    </source>
</evidence>
<evidence type="ECO:0000256" key="12">
    <source>
        <dbReference type="ARBA" id="ARBA00022777"/>
    </source>
</evidence>
<evidence type="ECO:0000256" key="2">
    <source>
        <dbReference type="ARBA" id="ARBA00009903"/>
    </source>
</evidence>
<evidence type="ECO:0000256" key="7">
    <source>
        <dbReference type="ARBA" id="ARBA00022630"/>
    </source>
</evidence>
<keyword evidence="9" id="KW-0808">Transferase</keyword>
<dbReference type="SMART" id="SM00220">
    <property type="entry name" value="S_TKc"/>
    <property type="match status" value="1"/>
</dbReference>
<keyword evidence="14" id="KW-0157">Chromophore</keyword>
<keyword evidence="12" id="KW-0418">Kinase</keyword>
<evidence type="ECO:0000256" key="13">
    <source>
        <dbReference type="ARBA" id="ARBA00022840"/>
    </source>
</evidence>
<keyword evidence="4" id="KW-0723">Serine/threonine-protein kinase</keyword>
<evidence type="ECO:0000256" key="9">
    <source>
        <dbReference type="ARBA" id="ARBA00022679"/>
    </source>
</evidence>
<feature type="region of interest" description="Disordered" evidence="19">
    <location>
        <begin position="131"/>
        <end position="170"/>
    </location>
</feature>
<feature type="region of interest" description="Disordered" evidence="19">
    <location>
        <begin position="490"/>
        <end position="575"/>
    </location>
</feature>
<dbReference type="GO" id="GO:0004674">
    <property type="term" value="F:protein serine/threonine kinase activity"/>
    <property type="evidence" value="ECO:0007669"/>
    <property type="project" value="UniProtKB-KW"/>
</dbReference>
<feature type="binding site" evidence="18">
    <location>
        <position position="812"/>
    </location>
    <ligand>
        <name>ATP</name>
        <dbReference type="ChEBI" id="CHEBI:30616"/>
    </ligand>
</feature>
<evidence type="ECO:0000256" key="14">
    <source>
        <dbReference type="ARBA" id="ARBA00022991"/>
    </source>
</evidence>
<feature type="region of interest" description="Disordered" evidence="19">
    <location>
        <begin position="249"/>
        <end position="281"/>
    </location>
</feature>
<comment type="cofactor">
    <cofactor evidence="1">
        <name>FMN</name>
        <dbReference type="ChEBI" id="CHEBI:58210"/>
    </cofactor>
</comment>
<keyword evidence="6" id="KW-0716">Sensory transduction</keyword>
<comment type="catalytic activity">
    <reaction evidence="17">
        <text>L-seryl-[protein] + ATP = O-phospho-L-seryl-[protein] + ADP + H(+)</text>
        <dbReference type="Rhea" id="RHEA:17989"/>
        <dbReference type="Rhea" id="RHEA-COMP:9863"/>
        <dbReference type="Rhea" id="RHEA-COMP:11604"/>
        <dbReference type="ChEBI" id="CHEBI:15378"/>
        <dbReference type="ChEBI" id="CHEBI:29999"/>
        <dbReference type="ChEBI" id="CHEBI:30616"/>
        <dbReference type="ChEBI" id="CHEBI:83421"/>
        <dbReference type="ChEBI" id="CHEBI:456216"/>
        <dbReference type="EC" id="2.7.11.1"/>
    </reaction>
</comment>
<feature type="compositionally biased region" description="Acidic residues" evidence="19">
    <location>
        <begin position="547"/>
        <end position="560"/>
    </location>
</feature>
<proteinExistence type="evidence at transcript level"/>
<evidence type="ECO:0000256" key="1">
    <source>
        <dbReference type="ARBA" id="ARBA00001917"/>
    </source>
</evidence>
<dbReference type="Gene3D" id="3.30.450.20">
    <property type="entry name" value="PAS domain"/>
    <property type="match status" value="2"/>
</dbReference>
<dbReference type="AlphaFoldDB" id="A0A059UGD8"/>
<evidence type="ECO:0000256" key="17">
    <source>
        <dbReference type="ARBA" id="ARBA00048679"/>
    </source>
</evidence>
<evidence type="ECO:0000259" key="20">
    <source>
        <dbReference type="PROSITE" id="PS50011"/>
    </source>
</evidence>
<dbReference type="FunFam" id="1.10.510.10:FF:000265">
    <property type="entry name" value="Putative LOV domain-containing protein"/>
    <property type="match status" value="1"/>
</dbReference>
<keyword evidence="15" id="KW-0675">Receptor</keyword>
<organism evidence="23">
    <name type="scientific">Marchantia polymorpha</name>
    <name type="common">Common liverwort</name>
    <name type="synonym">Marchantia aquatica</name>
    <dbReference type="NCBI Taxonomy" id="3197"/>
    <lineage>
        <taxon>Eukaryota</taxon>
        <taxon>Viridiplantae</taxon>
        <taxon>Streptophyta</taxon>
        <taxon>Embryophyta</taxon>
        <taxon>Marchantiophyta</taxon>
        <taxon>Marchantiopsida</taxon>
        <taxon>Marchantiidae</taxon>
        <taxon>Marchantiales</taxon>
        <taxon>Marchantiaceae</taxon>
        <taxon>Marchantia</taxon>
    </lineage>
</organism>
<dbReference type="InterPro" id="IPR000014">
    <property type="entry name" value="PAS"/>
</dbReference>
<dbReference type="EC" id="2.7.11.1" evidence="3"/>
<feature type="compositionally biased region" description="Basic and acidic residues" evidence="19">
    <location>
        <begin position="270"/>
        <end position="281"/>
    </location>
</feature>
<dbReference type="InterPro" id="IPR017441">
    <property type="entry name" value="Protein_kinase_ATP_BS"/>
</dbReference>
<evidence type="ECO:0000313" key="23">
    <source>
        <dbReference type="EMBL" id="AHZ63885.1"/>
    </source>
</evidence>
<dbReference type="PROSITE" id="PS50112">
    <property type="entry name" value="PAS"/>
    <property type="match status" value="2"/>
</dbReference>
<evidence type="ECO:0000256" key="15">
    <source>
        <dbReference type="ARBA" id="ARBA00023170"/>
    </source>
</evidence>
<evidence type="ECO:0000256" key="6">
    <source>
        <dbReference type="ARBA" id="ARBA00022606"/>
    </source>
</evidence>
<comment type="catalytic activity">
    <reaction evidence="16">
        <text>L-threonyl-[protein] + ATP = O-phospho-L-threonyl-[protein] + ADP + H(+)</text>
        <dbReference type="Rhea" id="RHEA:46608"/>
        <dbReference type="Rhea" id="RHEA-COMP:11060"/>
        <dbReference type="Rhea" id="RHEA-COMP:11605"/>
        <dbReference type="ChEBI" id="CHEBI:15378"/>
        <dbReference type="ChEBI" id="CHEBI:30013"/>
        <dbReference type="ChEBI" id="CHEBI:30616"/>
        <dbReference type="ChEBI" id="CHEBI:61977"/>
        <dbReference type="ChEBI" id="CHEBI:456216"/>
        <dbReference type="EC" id="2.7.11.1"/>
    </reaction>
</comment>
<evidence type="ECO:0000256" key="19">
    <source>
        <dbReference type="SAM" id="MobiDB-lite"/>
    </source>
</evidence>
<name>A0A059UGD8_MARPO</name>
<dbReference type="Gene3D" id="3.30.200.20">
    <property type="entry name" value="Phosphorylase Kinase, domain 1"/>
    <property type="match status" value="1"/>
</dbReference>
<feature type="compositionally biased region" description="Basic and acidic residues" evidence="19">
    <location>
        <begin position="131"/>
        <end position="145"/>
    </location>
</feature>
<dbReference type="FunFam" id="3.30.450.20:FF:000036">
    <property type="entry name" value="Putative LOV domain-containing protein"/>
    <property type="match status" value="1"/>
</dbReference>
<feature type="domain" description="PAS" evidence="21">
    <location>
        <begin position="582"/>
        <end position="655"/>
    </location>
</feature>
<keyword evidence="13 18" id="KW-0067">ATP-binding</keyword>
<evidence type="ECO:0000259" key="21">
    <source>
        <dbReference type="PROSITE" id="PS50112"/>
    </source>
</evidence>
<evidence type="ECO:0000259" key="22">
    <source>
        <dbReference type="PROSITE" id="PS50113"/>
    </source>
</evidence>
<dbReference type="PROSITE" id="PS00108">
    <property type="entry name" value="PROTEIN_KINASE_ST"/>
    <property type="match status" value="1"/>
</dbReference>
<evidence type="ECO:0000256" key="5">
    <source>
        <dbReference type="ARBA" id="ARBA00022543"/>
    </source>
</evidence>
<dbReference type="EMBL" id="KJ195084">
    <property type="protein sequence ID" value="AHZ63885.1"/>
    <property type="molecule type" value="mRNA"/>
</dbReference>
<dbReference type="PANTHER" id="PTHR45637">
    <property type="entry name" value="FLIPPASE KINASE 1-RELATED"/>
    <property type="match status" value="1"/>
</dbReference>
<evidence type="ECO:0000256" key="16">
    <source>
        <dbReference type="ARBA" id="ARBA00047899"/>
    </source>
</evidence>
<feature type="domain" description="PAC" evidence="22">
    <location>
        <begin position="356"/>
        <end position="410"/>
    </location>
</feature>
<dbReference type="NCBIfam" id="TIGR00229">
    <property type="entry name" value="sensory_box"/>
    <property type="match status" value="2"/>
</dbReference>
<dbReference type="GO" id="GO:0009882">
    <property type="term" value="F:blue light photoreceptor activity"/>
    <property type="evidence" value="ECO:0007669"/>
    <property type="project" value="UniProtKB-ARBA"/>
</dbReference>
<feature type="region of interest" description="Disordered" evidence="19">
    <location>
        <begin position="99"/>
        <end position="119"/>
    </location>
</feature>
<feature type="compositionally biased region" description="Basic and acidic residues" evidence="19">
    <location>
        <begin position="564"/>
        <end position="575"/>
    </location>
</feature>
<dbReference type="CDD" id="cd05574">
    <property type="entry name" value="STKc_phototropin_like"/>
    <property type="match status" value="1"/>
</dbReference>
<dbReference type="InterPro" id="IPR035965">
    <property type="entry name" value="PAS-like_dom_sf"/>
</dbReference>
<feature type="region of interest" description="Disordered" evidence="19">
    <location>
        <begin position="440"/>
        <end position="461"/>
    </location>
</feature>
<dbReference type="InterPro" id="IPR001610">
    <property type="entry name" value="PAC"/>
</dbReference>
<dbReference type="FunFam" id="3.30.200.20:FF:000133">
    <property type="entry name" value="LOV domain-containing protein"/>
    <property type="match status" value="1"/>
</dbReference>
<feature type="region of interest" description="Disordered" evidence="19">
    <location>
        <begin position="1"/>
        <end position="33"/>
    </location>
</feature>